<dbReference type="AlphaFoldDB" id="A0A8H8NZ51"/>
<dbReference type="EMBL" id="CP059663">
    <property type="protein sequence ID" value="QRW20963.1"/>
    <property type="molecule type" value="Genomic_DNA"/>
</dbReference>
<dbReference type="KEGG" id="rsx:RhiXN_05952"/>
<accession>A0A8H8NZ51</accession>
<evidence type="ECO:0000313" key="1">
    <source>
        <dbReference type="EMBL" id="QRW20963.1"/>
    </source>
</evidence>
<gene>
    <name evidence="1" type="ORF">RhiXN_05952</name>
</gene>
<dbReference type="Proteomes" id="UP000650533">
    <property type="component" value="Chromosome 6"/>
</dbReference>
<sequence length="360" mass="40284">MTRALTCDVLALIIEQLVGNKHRLFEISFLSKEIYSLVLPVLYRSNDFLDLAEALHFCNAITHHSKSPGRFVHTLYLQVSFWGIPSSPITPDPAVFEFIRSSLNLMPNLRELSLFGFSLFSPMDLSGSPFKLKSLLISPPTDIHIAKFISSQPTIVDLNITSFTLTRQCVNIDHFIDPTMLPDLHTITGCPGLIASLAPGRPLTNVIIRPCHVHDSNKADIIKYIASLDHTTAPIQSLHFDSDDRPEFSGWDFVECLKATGIPLSLVCLTVKANLLDFATQQAKNPSYLTEIAQVLQGFACLQYFEVEEAVQGLIQEQLSAHEVIDMVFAVIERQANLKDLWRQNCPSLTSVKLFDKTIF</sequence>
<protein>
    <submittedName>
        <fullName evidence="1">Uncharacterized protein</fullName>
    </submittedName>
</protein>
<name>A0A8H8NZ51_9AGAM</name>
<evidence type="ECO:0000313" key="2">
    <source>
        <dbReference type="Proteomes" id="UP000650533"/>
    </source>
</evidence>
<reference evidence="1" key="1">
    <citation type="submission" date="2020-05" db="EMBL/GenBank/DDBJ databases">
        <title>Evolutionary and genomic comparisons of hybrid uninucleate and nonhybrid Rhizoctonia fungi.</title>
        <authorList>
            <person name="Li C."/>
            <person name="Chen X."/>
        </authorList>
    </citation>
    <scope>NUCLEOTIDE SEQUENCE</scope>
    <source>
        <strain evidence="1">AG-1 IA</strain>
    </source>
</reference>
<proteinExistence type="predicted"/>
<dbReference type="GeneID" id="67028231"/>
<dbReference type="RefSeq" id="XP_043181200.1">
    <property type="nucleotide sequence ID" value="XM_043325768.1"/>
</dbReference>
<organism evidence="1 2">
    <name type="scientific">Rhizoctonia solani</name>
    <dbReference type="NCBI Taxonomy" id="456999"/>
    <lineage>
        <taxon>Eukaryota</taxon>
        <taxon>Fungi</taxon>
        <taxon>Dikarya</taxon>
        <taxon>Basidiomycota</taxon>
        <taxon>Agaricomycotina</taxon>
        <taxon>Agaricomycetes</taxon>
        <taxon>Cantharellales</taxon>
        <taxon>Ceratobasidiaceae</taxon>
        <taxon>Rhizoctonia</taxon>
    </lineage>
</organism>